<accession>Q4RV79</accession>
<dbReference type="OrthoDB" id="590761at2759"/>
<name>Q4RV79_TETNG</name>
<dbReference type="PROSITE" id="PS00813">
    <property type="entry name" value="IF4E"/>
    <property type="match status" value="1"/>
</dbReference>
<keyword evidence="1" id="KW-0694">RNA-binding</keyword>
<comment type="caution">
    <text evidence="3">The sequence shown here is derived from an EMBL/GenBank/DDBJ whole genome shotgun (WGS) entry which is preliminary data.</text>
</comment>
<proteinExistence type="inferred from homology"/>
<dbReference type="AlphaFoldDB" id="Q4RV79"/>
<dbReference type="EMBL" id="CAAE01014992">
    <property type="protein sequence ID" value="CAG07703.1"/>
    <property type="molecule type" value="Genomic_DNA"/>
</dbReference>
<evidence type="ECO:0000313" key="3">
    <source>
        <dbReference type="EMBL" id="CAG07703.1"/>
    </source>
</evidence>
<reference evidence="3" key="2">
    <citation type="submission" date="2004-02" db="EMBL/GenBank/DDBJ databases">
        <authorList>
            <consortium name="Genoscope"/>
            <consortium name="Whitehead Institute Centre for Genome Research"/>
        </authorList>
    </citation>
    <scope>NUCLEOTIDE SEQUENCE</scope>
</reference>
<dbReference type="Pfam" id="PF01652">
    <property type="entry name" value="IF4E"/>
    <property type="match status" value="1"/>
</dbReference>
<sequence length="274" mass="31433">MNNKFDALKDDDSGDHDQDQGSPKDGEKEKTEDEEKEQNVSKKKMVVPGAGEHPLQYNYTFWYSRRTPGRPASTQSYEQNIKQIGSFASVEQFWRFYSHMIRPGDLTGHSDFHLFKEGIKPMWEDDANKMGGKWIIRLRKGLASRCWENLILAMLGEQFMVGEEICGAVVSVRFQVSTHRVVLPVLRHCNLTWLCISRRTSFPSGTKLRAIRQPLHASETLCAGFLTFLPTLSWSIKLIQTALSMYVSSFVFYLEFLFEDAVKMFCETNAPLVL</sequence>
<dbReference type="GO" id="GO:0000340">
    <property type="term" value="F:RNA 7-methylguanosine cap binding"/>
    <property type="evidence" value="ECO:0007669"/>
    <property type="project" value="TreeGrafter"/>
</dbReference>
<dbReference type="PANTHER" id="PTHR11960:SF17">
    <property type="entry name" value="EUKARYOTIC TRANSLATION INITIATION FACTOR 4E TYPE 2"/>
    <property type="match status" value="1"/>
</dbReference>
<dbReference type="Gene3D" id="3.30.760.10">
    <property type="entry name" value="RNA Cap, Translation Initiation Factor Eif4e"/>
    <property type="match status" value="1"/>
</dbReference>
<organism evidence="3">
    <name type="scientific">Tetraodon nigroviridis</name>
    <name type="common">Spotted green pufferfish</name>
    <name type="synonym">Chelonodon nigroviridis</name>
    <dbReference type="NCBI Taxonomy" id="99883"/>
    <lineage>
        <taxon>Eukaryota</taxon>
        <taxon>Metazoa</taxon>
        <taxon>Chordata</taxon>
        <taxon>Craniata</taxon>
        <taxon>Vertebrata</taxon>
        <taxon>Euteleostomi</taxon>
        <taxon>Actinopterygii</taxon>
        <taxon>Neopterygii</taxon>
        <taxon>Teleostei</taxon>
        <taxon>Neoteleostei</taxon>
        <taxon>Acanthomorphata</taxon>
        <taxon>Eupercaria</taxon>
        <taxon>Tetraodontiformes</taxon>
        <taxon>Tetradontoidea</taxon>
        <taxon>Tetraodontidae</taxon>
        <taxon>Tetraodon</taxon>
    </lineage>
</organism>
<dbReference type="InterPro" id="IPR019770">
    <property type="entry name" value="TIF_eIF_4E_CS"/>
</dbReference>
<evidence type="ECO:0000256" key="2">
    <source>
        <dbReference type="SAM" id="MobiDB-lite"/>
    </source>
</evidence>
<evidence type="ECO:0000256" key="1">
    <source>
        <dbReference type="RuleBase" id="RU004374"/>
    </source>
</evidence>
<dbReference type="GO" id="GO:0003743">
    <property type="term" value="F:translation initiation factor activity"/>
    <property type="evidence" value="ECO:0007669"/>
    <property type="project" value="UniProtKB-KW"/>
</dbReference>
<keyword evidence="1" id="KW-0648">Protein biosynthesis</keyword>
<dbReference type="InterPro" id="IPR023398">
    <property type="entry name" value="TIF_eIF4e-like"/>
</dbReference>
<feature type="compositionally biased region" description="Basic and acidic residues" evidence="2">
    <location>
        <begin position="1"/>
        <end position="40"/>
    </location>
</feature>
<comment type="similarity">
    <text evidence="1">Belongs to the eukaryotic initiation factor 4E family.</text>
</comment>
<dbReference type="SUPFAM" id="SSF55418">
    <property type="entry name" value="eIF4e-like"/>
    <property type="match status" value="1"/>
</dbReference>
<protein>
    <submittedName>
        <fullName evidence="3">(spotted green pufferfish) hypothetical protein</fullName>
    </submittedName>
</protein>
<dbReference type="InterPro" id="IPR001040">
    <property type="entry name" value="TIF_eIF_4E"/>
</dbReference>
<dbReference type="KEGG" id="tng:GSTEN00028466G001"/>
<dbReference type="PANTHER" id="PTHR11960">
    <property type="entry name" value="EUKARYOTIC TRANSLATION INITIATION FACTOR 4E RELATED"/>
    <property type="match status" value="1"/>
</dbReference>
<reference evidence="3" key="1">
    <citation type="journal article" date="2004" name="Nature">
        <title>Genome duplication in the teleost fish Tetraodon nigroviridis reveals the early vertebrate proto-karyotype.</title>
        <authorList>
            <person name="Jaillon O."/>
            <person name="Aury J.-M."/>
            <person name="Brunet F."/>
            <person name="Petit J.-L."/>
            <person name="Stange-Thomann N."/>
            <person name="Mauceli E."/>
            <person name="Bouneau L."/>
            <person name="Fischer C."/>
            <person name="Ozouf-Costaz C."/>
            <person name="Bernot A."/>
            <person name="Nicaud S."/>
            <person name="Jaffe D."/>
            <person name="Fisher S."/>
            <person name="Lutfalla G."/>
            <person name="Dossat C."/>
            <person name="Segurens B."/>
            <person name="Dasilva C."/>
            <person name="Salanoubat M."/>
            <person name="Levy M."/>
            <person name="Boudet N."/>
            <person name="Castellano S."/>
            <person name="Anthouard V."/>
            <person name="Jubin C."/>
            <person name="Castelli V."/>
            <person name="Katinka M."/>
            <person name="Vacherie B."/>
            <person name="Biemont C."/>
            <person name="Skalli Z."/>
            <person name="Cattolico L."/>
            <person name="Poulain J."/>
            <person name="De Berardinis V."/>
            <person name="Cruaud C."/>
            <person name="Duprat S."/>
            <person name="Brottier P."/>
            <person name="Coutanceau J.-P."/>
            <person name="Gouzy J."/>
            <person name="Parra G."/>
            <person name="Lardier G."/>
            <person name="Chapple C."/>
            <person name="McKernan K.J."/>
            <person name="McEwan P."/>
            <person name="Bosak S."/>
            <person name="Kellis M."/>
            <person name="Volff J.-N."/>
            <person name="Guigo R."/>
            <person name="Zody M.C."/>
            <person name="Mesirov J."/>
            <person name="Lindblad-Toh K."/>
            <person name="Birren B."/>
            <person name="Nusbaum C."/>
            <person name="Kahn D."/>
            <person name="Robinson-Rechavi M."/>
            <person name="Laudet V."/>
            <person name="Schachter V."/>
            <person name="Quetier F."/>
            <person name="Saurin W."/>
            <person name="Scarpelli C."/>
            <person name="Wincker P."/>
            <person name="Lander E.S."/>
            <person name="Weissenbach J."/>
            <person name="Roest Crollius H."/>
        </authorList>
    </citation>
    <scope>NUCLEOTIDE SEQUENCE [LARGE SCALE GENOMIC DNA]</scope>
</reference>
<dbReference type="GO" id="GO:0016281">
    <property type="term" value="C:eukaryotic translation initiation factor 4F complex"/>
    <property type="evidence" value="ECO:0007669"/>
    <property type="project" value="TreeGrafter"/>
</dbReference>
<keyword evidence="1" id="KW-0396">Initiation factor</keyword>
<feature type="region of interest" description="Disordered" evidence="2">
    <location>
        <begin position="1"/>
        <end position="47"/>
    </location>
</feature>
<gene>
    <name evidence="3" type="ORF">GSTENG00028466001</name>
</gene>